<comment type="caution">
    <text evidence="1">The sequence shown here is derived from an EMBL/GenBank/DDBJ whole genome shotgun (WGS) entry which is preliminary data.</text>
</comment>
<name>A0ACC7NLJ5_9BURK</name>
<evidence type="ECO:0000313" key="1">
    <source>
        <dbReference type="EMBL" id="MFM0108362.1"/>
    </source>
</evidence>
<accession>A0ACC7NLJ5</accession>
<gene>
    <name evidence="1" type="ORF">PQR01_34250</name>
</gene>
<organism evidence="1 2">
    <name type="scientific">Paraburkholderia rhynchosiae</name>
    <dbReference type="NCBI Taxonomy" id="487049"/>
    <lineage>
        <taxon>Bacteria</taxon>
        <taxon>Pseudomonadati</taxon>
        <taxon>Pseudomonadota</taxon>
        <taxon>Betaproteobacteria</taxon>
        <taxon>Burkholderiales</taxon>
        <taxon>Burkholderiaceae</taxon>
        <taxon>Paraburkholderia</taxon>
    </lineage>
</organism>
<protein>
    <submittedName>
        <fullName evidence="1">Tyrosine-type recombinase/integrase</fullName>
    </submittedName>
</protein>
<evidence type="ECO:0000313" key="2">
    <source>
        <dbReference type="Proteomes" id="UP001629235"/>
    </source>
</evidence>
<dbReference type="EMBL" id="JAQQDW010000113">
    <property type="protein sequence ID" value="MFM0108362.1"/>
    <property type="molecule type" value="Genomic_DNA"/>
</dbReference>
<sequence>MQQGYPRASLRKIAWVLLAFSQSLDLSQTKRITREEIAFAVDHRIRFARRPEHALESRSSRLLFIHIATAWLRFLGYLEENLVERQPFAHMVDDFSYFMAEERGLSAATITFRREQVTHFLDMTWPAKGGLNAITIQDVNAYLAQQGNRGWSRRSLHTLADALRSFFRYAWSQGWAGNIAAAITSPRIYAQEGLPIGPRWDEVQQLIGCFAGNSAVDLRDRAIVLLLAVYGLRRSEVARLRLEDLDWTGEKVYVTRPKQRCTQQYPLDPVVGDAIVRYLKEARPRCVYRQLFLSLDAPIRPLLPGCISPIVRSRLTALGIQTPRRGAHCLRHACARQLLAGGFSLKQIGDQLGHRSAAATRAYVKVDLDGLRQVAELNLEALL</sequence>
<proteinExistence type="predicted"/>
<reference evidence="1 2" key="1">
    <citation type="journal article" date="2024" name="Chem. Sci.">
        <title>Discovery of megapolipeptins by genome mining of a Burkholderiales bacteria collection.</title>
        <authorList>
            <person name="Paulo B.S."/>
            <person name="Recchia M.J.J."/>
            <person name="Lee S."/>
            <person name="Fergusson C.H."/>
            <person name="Romanowski S.B."/>
            <person name="Hernandez A."/>
            <person name="Krull N."/>
            <person name="Liu D.Y."/>
            <person name="Cavanagh H."/>
            <person name="Bos A."/>
            <person name="Gray C.A."/>
            <person name="Murphy B.T."/>
            <person name="Linington R.G."/>
            <person name="Eustaquio A.S."/>
        </authorList>
    </citation>
    <scope>NUCLEOTIDE SEQUENCE [LARGE SCALE GENOMIC DNA]</scope>
    <source>
        <strain evidence="1 2">RL18-126-BIB-B</strain>
    </source>
</reference>
<dbReference type="Proteomes" id="UP001629235">
    <property type="component" value="Unassembled WGS sequence"/>
</dbReference>
<keyword evidence="2" id="KW-1185">Reference proteome</keyword>